<dbReference type="InterPro" id="IPR011010">
    <property type="entry name" value="DNA_brk_join_enz"/>
</dbReference>
<dbReference type="EMBL" id="JANEYF010001317">
    <property type="protein sequence ID" value="KAJ8964767.1"/>
    <property type="molecule type" value="Genomic_DNA"/>
</dbReference>
<organism evidence="2 3">
    <name type="scientific">Rhamnusium bicolor</name>
    <dbReference type="NCBI Taxonomy" id="1586634"/>
    <lineage>
        <taxon>Eukaryota</taxon>
        <taxon>Metazoa</taxon>
        <taxon>Ecdysozoa</taxon>
        <taxon>Arthropoda</taxon>
        <taxon>Hexapoda</taxon>
        <taxon>Insecta</taxon>
        <taxon>Pterygota</taxon>
        <taxon>Neoptera</taxon>
        <taxon>Endopterygota</taxon>
        <taxon>Coleoptera</taxon>
        <taxon>Polyphaga</taxon>
        <taxon>Cucujiformia</taxon>
        <taxon>Chrysomeloidea</taxon>
        <taxon>Cerambycidae</taxon>
        <taxon>Lepturinae</taxon>
        <taxon>Rhagiini</taxon>
        <taxon>Rhamnusium</taxon>
    </lineage>
</organism>
<dbReference type="Gene3D" id="1.10.443.10">
    <property type="entry name" value="Intergrase catalytic core"/>
    <property type="match status" value="1"/>
</dbReference>
<evidence type="ECO:0000256" key="1">
    <source>
        <dbReference type="ARBA" id="ARBA00023172"/>
    </source>
</evidence>
<proteinExistence type="predicted"/>
<dbReference type="Proteomes" id="UP001162156">
    <property type="component" value="Unassembled WGS sequence"/>
</dbReference>
<dbReference type="AlphaFoldDB" id="A0AAV8ZLQ2"/>
<evidence type="ECO:0008006" key="4">
    <source>
        <dbReference type="Google" id="ProtNLM"/>
    </source>
</evidence>
<dbReference type="SUPFAM" id="SSF56349">
    <property type="entry name" value="DNA breaking-rejoining enzymes"/>
    <property type="match status" value="1"/>
</dbReference>
<evidence type="ECO:0000313" key="2">
    <source>
        <dbReference type="EMBL" id="KAJ8964767.1"/>
    </source>
</evidence>
<sequence>MGRLLIALKSICEVDGLFNALKPEMFQHFISATKVISGYDINTKSFKSPSLAMHVGTSLKTVCDVAYKLVIEKKNIPSHWCSELSRLALKNLKERHWEKPLQLPLTSDLQLFNEYLNKLADEAIDNLSNDNNSKIHYKQLTECVLAKTVIFNRKRIGDVQYLKIYNYIKDYSTINQEYFTEALTEVEKIICENHKRIVTGGKGSKSVPILFTKQTQKYIKCLLRVRQETDIVPKSNPYLFANPDSENHWMAGVNIMRKLARSCGAKHPELLTSTKFRKHVATALQLMTIEDTEMEQITTFMGHMEKKHAEFYRLPQDIYQTAKVTKILLLMEKGRGNQFQGKNLNKIEIDNEIYYSSESECDEQNEQKSVG</sequence>
<keyword evidence="1" id="KW-0233">DNA recombination</keyword>
<name>A0AAV8ZLQ2_9CUCU</name>
<evidence type="ECO:0000313" key="3">
    <source>
        <dbReference type="Proteomes" id="UP001162156"/>
    </source>
</evidence>
<keyword evidence="3" id="KW-1185">Reference proteome</keyword>
<dbReference type="PANTHER" id="PTHR33480">
    <property type="entry name" value="SET DOMAIN-CONTAINING PROTEIN-RELATED"/>
    <property type="match status" value="1"/>
</dbReference>
<dbReference type="GO" id="GO:0003677">
    <property type="term" value="F:DNA binding"/>
    <property type="evidence" value="ECO:0007669"/>
    <property type="project" value="InterPro"/>
</dbReference>
<accession>A0AAV8ZLQ2</accession>
<comment type="caution">
    <text evidence="2">The sequence shown here is derived from an EMBL/GenBank/DDBJ whole genome shotgun (WGS) entry which is preliminary data.</text>
</comment>
<dbReference type="InterPro" id="IPR013762">
    <property type="entry name" value="Integrase-like_cat_sf"/>
</dbReference>
<dbReference type="GO" id="GO:0015074">
    <property type="term" value="P:DNA integration"/>
    <property type="evidence" value="ECO:0007669"/>
    <property type="project" value="InterPro"/>
</dbReference>
<dbReference type="PANTHER" id="PTHR33480:SF1">
    <property type="entry name" value="TYR RECOMBINASE DOMAIN-CONTAINING PROTEIN"/>
    <property type="match status" value="1"/>
</dbReference>
<protein>
    <recommendedName>
        <fullName evidence="4">Tyr recombinase domain-containing protein</fullName>
    </recommendedName>
</protein>
<reference evidence="2" key="1">
    <citation type="journal article" date="2023" name="Insect Mol. Biol.">
        <title>Genome sequencing provides insights into the evolution of gene families encoding plant cell wall-degrading enzymes in longhorned beetles.</title>
        <authorList>
            <person name="Shin N.R."/>
            <person name="Okamura Y."/>
            <person name="Kirsch R."/>
            <person name="Pauchet Y."/>
        </authorList>
    </citation>
    <scope>NUCLEOTIDE SEQUENCE</scope>
    <source>
        <strain evidence="2">RBIC_L_NR</strain>
    </source>
</reference>
<dbReference type="GO" id="GO:0006310">
    <property type="term" value="P:DNA recombination"/>
    <property type="evidence" value="ECO:0007669"/>
    <property type="project" value="UniProtKB-KW"/>
</dbReference>
<gene>
    <name evidence="2" type="ORF">NQ314_004658</name>
</gene>